<comment type="caution">
    <text evidence="2">The sequence shown here is derived from an EMBL/GenBank/DDBJ whole genome shotgun (WGS) entry which is preliminary data.</text>
</comment>
<name>A0A371F2T1_MUCPR</name>
<sequence length="126" mass="14525">METREVTHTTQSEETLQVTLDLGPSLRAFRCNYRSRYFVNVLNNQGKAATTKAIKEWNQPMSKITDLIFCTTYSVDMPCINYQLIKLLGLYPYVKHYMMYKQGCFASGTRLCLAKYLAKNNKGCNI</sequence>
<dbReference type="PANTHER" id="PTHR11877:SF80">
    <property type="entry name" value="CHALCONE SYNTHASE 1"/>
    <property type="match status" value="1"/>
</dbReference>
<dbReference type="GO" id="GO:0030639">
    <property type="term" value="P:polyketide biosynthetic process"/>
    <property type="evidence" value="ECO:0007669"/>
    <property type="project" value="TreeGrafter"/>
</dbReference>
<dbReference type="EMBL" id="QJKJ01010843">
    <property type="protein sequence ID" value="RDX72598.1"/>
    <property type="molecule type" value="Genomic_DNA"/>
</dbReference>
<dbReference type="Proteomes" id="UP000257109">
    <property type="component" value="Unassembled WGS sequence"/>
</dbReference>
<dbReference type="PANTHER" id="PTHR11877">
    <property type="entry name" value="HYDROXYMETHYLGLUTARYL-COA SYNTHASE"/>
    <property type="match status" value="1"/>
</dbReference>
<organism evidence="2 3">
    <name type="scientific">Mucuna pruriens</name>
    <name type="common">Velvet bean</name>
    <name type="synonym">Dolichos pruriens</name>
    <dbReference type="NCBI Taxonomy" id="157652"/>
    <lineage>
        <taxon>Eukaryota</taxon>
        <taxon>Viridiplantae</taxon>
        <taxon>Streptophyta</taxon>
        <taxon>Embryophyta</taxon>
        <taxon>Tracheophyta</taxon>
        <taxon>Spermatophyta</taxon>
        <taxon>Magnoliopsida</taxon>
        <taxon>eudicotyledons</taxon>
        <taxon>Gunneridae</taxon>
        <taxon>Pentapetalae</taxon>
        <taxon>rosids</taxon>
        <taxon>fabids</taxon>
        <taxon>Fabales</taxon>
        <taxon>Fabaceae</taxon>
        <taxon>Papilionoideae</taxon>
        <taxon>50 kb inversion clade</taxon>
        <taxon>NPAAA clade</taxon>
        <taxon>indigoferoid/millettioid clade</taxon>
        <taxon>Phaseoleae</taxon>
        <taxon>Mucuna</taxon>
    </lineage>
</organism>
<protein>
    <submittedName>
        <fullName evidence="2">Chalcone synthase 4</fullName>
    </submittedName>
</protein>
<dbReference type="Pfam" id="PF00195">
    <property type="entry name" value="Chal_sti_synt_N"/>
    <property type="match status" value="1"/>
</dbReference>
<feature type="domain" description="Chalcone/stilbene synthase N-terminal" evidence="1">
    <location>
        <begin position="31"/>
        <end position="125"/>
    </location>
</feature>
<dbReference type="OrthoDB" id="1500228at2759"/>
<dbReference type="InterPro" id="IPR011141">
    <property type="entry name" value="Polyketide_synthase_type-III"/>
</dbReference>
<dbReference type="InterPro" id="IPR001099">
    <property type="entry name" value="Chalcone/stilbene_synt_N"/>
</dbReference>
<evidence type="ECO:0000313" key="2">
    <source>
        <dbReference type="EMBL" id="RDX72598.1"/>
    </source>
</evidence>
<gene>
    <name evidence="2" type="primary">CHS4</name>
    <name evidence="2" type="ORF">CR513_47892</name>
</gene>
<dbReference type="STRING" id="157652.A0A371F2T1"/>
<evidence type="ECO:0000259" key="1">
    <source>
        <dbReference type="Pfam" id="PF00195"/>
    </source>
</evidence>
<dbReference type="AlphaFoldDB" id="A0A371F2T1"/>
<proteinExistence type="predicted"/>
<dbReference type="GO" id="GO:0016747">
    <property type="term" value="F:acyltransferase activity, transferring groups other than amino-acyl groups"/>
    <property type="evidence" value="ECO:0007669"/>
    <property type="project" value="InterPro"/>
</dbReference>
<dbReference type="Gene3D" id="3.40.47.10">
    <property type="match status" value="1"/>
</dbReference>
<feature type="non-terminal residue" evidence="2">
    <location>
        <position position="1"/>
    </location>
</feature>
<evidence type="ECO:0000313" key="3">
    <source>
        <dbReference type="Proteomes" id="UP000257109"/>
    </source>
</evidence>
<keyword evidence="3" id="KW-1185">Reference proteome</keyword>
<reference evidence="2" key="1">
    <citation type="submission" date="2018-05" db="EMBL/GenBank/DDBJ databases">
        <title>Draft genome of Mucuna pruriens seed.</title>
        <authorList>
            <person name="Nnadi N.E."/>
            <person name="Vos R."/>
            <person name="Hasami M.H."/>
            <person name="Devisetty U.K."/>
            <person name="Aguiy J.C."/>
        </authorList>
    </citation>
    <scope>NUCLEOTIDE SEQUENCE [LARGE SCALE GENOMIC DNA]</scope>
    <source>
        <strain evidence="2">JCA_2017</strain>
    </source>
</reference>
<accession>A0A371F2T1</accession>
<dbReference type="InterPro" id="IPR016039">
    <property type="entry name" value="Thiolase-like"/>
</dbReference>
<dbReference type="SUPFAM" id="SSF53901">
    <property type="entry name" value="Thiolase-like"/>
    <property type="match status" value="1"/>
</dbReference>